<dbReference type="CDD" id="cd00367">
    <property type="entry name" value="PTS-HPr_like"/>
    <property type="match status" value="1"/>
</dbReference>
<keyword evidence="9" id="KW-0762">Sugar transport</keyword>
<evidence type="ECO:0000256" key="8">
    <source>
        <dbReference type="ARBA" id="ARBA00022553"/>
    </source>
</evidence>
<evidence type="ECO:0000256" key="11">
    <source>
        <dbReference type="ARBA" id="ARBA00022683"/>
    </source>
</evidence>
<dbReference type="InterPro" id="IPR016152">
    <property type="entry name" value="PTrfase/Anion_transptr"/>
</dbReference>
<dbReference type="InterPro" id="IPR006318">
    <property type="entry name" value="PTS_EI-like"/>
</dbReference>
<keyword evidence="19" id="KW-1185">Reference proteome</keyword>
<dbReference type="GO" id="GO:0016301">
    <property type="term" value="F:kinase activity"/>
    <property type="evidence" value="ECO:0007669"/>
    <property type="project" value="UniProtKB-KW"/>
</dbReference>
<dbReference type="SUPFAM" id="SSF51621">
    <property type="entry name" value="Phosphoenolpyruvate/pyruvate domain"/>
    <property type="match status" value="1"/>
</dbReference>
<dbReference type="InterPro" id="IPR008731">
    <property type="entry name" value="PTS_EIN"/>
</dbReference>
<dbReference type="GO" id="GO:0046872">
    <property type="term" value="F:metal ion binding"/>
    <property type="evidence" value="ECO:0007669"/>
    <property type="project" value="UniProtKB-KW"/>
</dbReference>
<keyword evidence="11" id="KW-0598">Phosphotransferase system</keyword>
<dbReference type="InterPro" id="IPR023151">
    <property type="entry name" value="PEP_util_CS"/>
</dbReference>
<dbReference type="SUPFAM" id="SSF55804">
    <property type="entry name" value="Phoshotransferase/anion transport protein"/>
    <property type="match status" value="1"/>
</dbReference>
<dbReference type="InterPro" id="IPR002178">
    <property type="entry name" value="PTS_EIIA_type-2_dom"/>
</dbReference>
<dbReference type="SUPFAM" id="SSF52009">
    <property type="entry name" value="Phosphohistidine domain"/>
    <property type="match status" value="1"/>
</dbReference>
<keyword evidence="13" id="KW-0418">Kinase</keyword>
<dbReference type="InterPro" id="IPR040442">
    <property type="entry name" value="Pyrv_kinase-like_dom_sf"/>
</dbReference>
<dbReference type="Gene3D" id="3.30.1340.10">
    <property type="entry name" value="HPr-like"/>
    <property type="match status" value="1"/>
</dbReference>
<comment type="similarity">
    <text evidence="4">Belongs to the PEP-utilizing enzyme family.</text>
</comment>
<evidence type="ECO:0000256" key="12">
    <source>
        <dbReference type="ARBA" id="ARBA00022723"/>
    </source>
</evidence>
<proteinExistence type="inferred from homology"/>
<dbReference type="SUPFAM" id="SSF47831">
    <property type="entry name" value="Enzyme I of the PEP:sugar phosphotransferase system HPr-binding (sub)domain"/>
    <property type="match status" value="1"/>
</dbReference>
<dbReference type="OrthoDB" id="9765468at2"/>
<dbReference type="InterPro" id="IPR035895">
    <property type="entry name" value="HPr-like_sf"/>
</dbReference>
<evidence type="ECO:0000256" key="10">
    <source>
        <dbReference type="ARBA" id="ARBA00022679"/>
    </source>
</evidence>
<evidence type="ECO:0000256" key="6">
    <source>
        <dbReference type="ARBA" id="ARBA00022448"/>
    </source>
</evidence>
<dbReference type="NCBIfam" id="TIGR01417">
    <property type="entry name" value="PTS_I_fam"/>
    <property type="match status" value="1"/>
</dbReference>
<dbReference type="PRINTS" id="PR01736">
    <property type="entry name" value="PHPHTRNFRASE"/>
</dbReference>
<dbReference type="Pfam" id="PF02896">
    <property type="entry name" value="PEP-utilizers_C"/>
    <property type="match status" value="1"/>
</dbReference>
<dbReference type="GO" id="GO:0005737">
    <property type="term" value="C:cytoplasm"/>
    <property type="evidence" value="ECO:0007669"/>
    <property type="project" value="UniProtKB-SubCell"/>
</dbReference>
<dbReference type="NCBIfam" id="TIGR01003">
    <property type="entry name" value="PTS_HPr_family"/>
    <property type="match status" value="1"/>
</dbReference>
<dbReference type="InterPro" id="IPR000032">
    <property type="entry name" value="HPr-like"/>
</dbReference>
<accession>A0A4R3IED1</accession>
<dbReference type="InterPro" id="IPR036637">
    <property type="entry name" value="Phosphohistidine_dom_sf"/>
</dbReference>
<evidence type="ECO:0000259" key="16">
    <source>
        <dbReference type="PROSITE" id="PS51094"/>
    </source>
</evidence>
<evidence type="ECO:0000256" key="15">
    <source>
        <dbReference type="SAM" id="MobiDB-lite"/>
    </source>
</evidence>
<sequence>MSFFKNILTGKKPVAQKKPEAPKPQQPKPAATPAAPAAPSASSINLSAKNILTQQAAADKSAVLKLIADKMLELGYVSADYTEALVGREKKVSTYLINGVAIPHGTVEAKHLVQKTGLVIVQVPKGVLWSDKGEVVKFAVGIAASGQEHLAILQKLTTVVMDEALAKKLCETATVDEIVAVLSNKKAAAKTEAATDLNVKKTAKIVDPSGMHARPASIISETSAEYKGTDVRLRNGDRMANAKSMADLLTMGAVLGDEIVVSAKGPDAEAVVVRLVDMINAGLDNDAEDGNDNANYNPLEALPAIDAPNGRIVKQGSAASPGIAMAPAYILKAAEAPTNSKPENIAAEVTVLENAIKKAETQLTELQQEMEQSAPNEAAIFKAQKQLLGDETIIDAVVAKINAGNNAAWSFHTVLETKANELLAVEDERIKARAADMQDVSARMVRVLLNQPEDSGFPTEDEFILIARELTPSQTAHLGELPVKAICTEIGGPNSHMAILARALGIPAIVGAGDGLTSTVNEKELVVVDPQGPAFVAGPDEATQKKATQAIENWKQIQDVENAAKHEDAKTTDGHEVDVVCNIATPGDAPSVLENGGEGVGLLRTEFLFEASSVEPTVQEQTDALIEIVKVLGSRQLVVRTADIGGDKPVSWLSMPEEDNPFLGIRGIRLSFRNLGMFRNQLEAIYRTAMWQKEQGVESGIHIMFPMIAKVSEWRQARDMAEEIRAKLGAPKLKLGIMIEVPSAAIQADHFAPEVDFFSIGSNDMTQYVLAMDRLHPELAAEADSYNPALLRLIAMTVKAADKHGKWVGVCGNMAADPDLASILVGLGVKELSIAAANVPAVKLLIRSVSFAKLKAKAQKALTLENSEDIKELYKDRSDLM</sequence>
<evidence type="ECO:0000259" key="17">
    <source>
        <dbReference type="PROSITE" id="PS51350"/>
    </source>
</evidence>
<evidence type="ECO:0000256" key="14">
    <source>
        <dbReference type="ARBA" id="ARBA00022842"/>
    </source>
</evidence>
<keyword evidence="8" id="KW-0597">Phosphoprotein</keyword>
<dbReference type="InterPro" id="IPR015813">
    <property type="entry name" value="Pyrv/PenolPyrv_kinase-like_dom"/>
</dbReference>
<dbReference type="AlphaFoldDB" id="A0A4R3IED1"/>
<evidence type="ECO:0000256" key="3">
    <source>
        <dbReference type="ARBA" id="ARBA00004496"/>
    </source>
</evidence>
<dbReference type="GO" id="GO:0008965">
    <property type="term" value="F:phosphoenolpyruvate-protein phosphotransferase activity"/>
    <property type="evidence" value="ECO:0007669"/>
    <property type="project" value="UniProtKB-EC"/>
</dbReference>
<feature type="compositionally biased region" description="Low complexity" evidence="15">
    <location>
        <begin position="28"/>
        <end position="39"/>
    </location>
</feature>
<dbReference type="Pfam" id="PF00391">
    <property type="entry name" value="PEP-utilizers"/>
    <property type="match status" value="1"/>
</dbReference>
<evidence type="ECO:0000313" key="18">
    <source>
        <dbReference type="EMBL" id="TCS43151.1"/>
    </source>
</evidence>
<evidence type="ECO:0000256" key="5">
    <source>
        <dbReference type="ARBA" id="ARBA00012232"/>
    </source>
</evidence>
<keyword evidence="10" id="KW-0808">Transferase</keyword>
<evidence type="ECO:0000256" key="4">
    <source>
        <dbReference type="ARBA" id="ARBA00007837"/>
    </source>
</evidence>
<dbReference type="PROSITE" id="PS00742">
    <property type="entry name" value="PEP_ENZYMES_2"/>
    <property type="match status" value="1"/>
</dbReference>
<dbReference type="InterPro" id="IPR050499">
    <property type="entry name" value="PEP-utilizing_PTS_enzyme"/>
</dbReference>
<dbReference type="PROSITE" id="PS00369">
    <property type="entry name" value="PTS_HPR_HIS"/>
    <property type="match status" value="1"/>
</dbReference>
<dbReference type="Pfam" id="PF05524">
    <property type="entry name" value="PEP-utilisers_N"/>
    <property type="match status" value="1"/>
</dbReference>
<feature type="domain" description="HPr" evidence="17">
    <location>
        <begin position="198"/>
        <end position="286"/>
    </location>
</feature>
<dbReference type="PANTHER" id="PTHR46244:SF6">
    <property type="entry name" value="PHOSPHOENOLPYRUVATE-PROTEIN PHOSPHOTRANSFERASE"/>
    <property type="match status" value="1"/>
</dbReference>
<dbReference type="InterPro" id="IPR036618">
    <property type="entry name" value="PtsI_HPr-bd_sf"/>
</dbReference>
<protein>
    <recommendedName>
        <fullName evidence="5">phosphoenolpyruvate--protein phosphotransferase</fullName>
        <ecNumber evidence="5">2.7.3.9</ecNumber>
    </recommendedName>
</protein>
<dbReference type="Proteomes" id="UP000295793">
    <property type="component" value="Unassembled WGS sequence"/>
</dbReference>
<dbReference type="Gene3D" id="1.10.274.10">
    <property type="entry name" value="PtsI, HPr-binding domain"/>
    <property type="match status" value="1"/>
</dbReference>
<dbReference type="Gene3D" id="3.50.30.10">
    <property type="entry name" value="Phosphohistidine domain"/>
    <property type="match status" value="1"/>
</dbReference>
<comment type="cofactor">
    <cofactor evidence="2">
        <name>Mg(2+)</name>
        <dbReference type="ChEBI" id="CHEBI:18420"/>
    </cofactor>
</comment>
<dbReference type="EC" id="2.7.3.9" evidence="5"/>
<dbReference type="InterPro" id="IPR001020">
    <property type="entry name" value="PTS_HPr_His_P_site"/>
</dbReference>
<evidence type="ECO:0000256" key="13">
    <source>
        <dbReference type="ARBA" id="ARBA00022777"/>
    </source>
</evidence>
<comment type="caution">
    <text evidence="18">The sequence shown here is derived from an EMBL/GenBank/DDBJ whole genome shotgun (WGS) entry which is preliminary data.</text>
</comment>
<dbReference type="Gene3D" id="3.40.930.10">
    <property type="entry name" value="Mannitol-specific EII, Chain A"/>
    <property type="match status" value="1"/>
</dbReference>
<evidence type="ECO:0000256" key="1">
    <source>
        <dbReference type="ARBA" id="ARBA00000683"/>
    </source>
</evidence>
<name>A0A4R3IED1_9GAMM</name>
<keyword evidence="6" id="KW-0813">Transport</keyword>
<gene>
    <name evidence="18" type="ORF">BCF53_102177</name>
</gene>
<dbReference type="PROSITE" id="PS51094">
    <property type="entry name" value="PTS_EIIA_TYPE_2"/>
    <property type="match status" value="1"/>
</dbReference>
<dbReference type="PROSITE" id="PS51350">
    <property type="entry name" value="PTS_HPR_DOM"/>
    <property type="match status" value="1"/>
</dbReference>
<dbReference type="Gene3D" id="3.20.20.60">
    <property type="entry name" value="Phosphoenolpyruvate-binding domains"/>
    <property type="match status" value="1"/>
</dbReference>
<dbReference type="InterPro" id="IPR000121">
    <property type="entry name" value="PEP_util_C"/>
</dbReference>
<evidence type="ECO:0000256" key="2">
    <source>
        <dbReference type="ARBA" id="ARBA00001946"/>
    </source>
</evidence>
<dbReference type="PANTHER" id="PTHR46244">
    <property type="entry name" value="PHOSPHOENOLPYRUVATE-PROTEIN PHOSPHOTRANSFERASE"/>
    <property type="match status" value="1"/>
</dbReference>
<dbReference type="CDD" id="cd00211">
    <property type="entry name" value="PTS_IIA_fru"/>
    <property type="match status" value="1"/>
</dbReference>
<evidence type="ECO:0000256" key="7">
    <source>
        <dbReference type="ARBA" id="ARBA00022490"/>
    </source>
</evidence>
<organism evidence="18 19">
    <name type="scientific">Reinekea marinisedimentorum</name>
    <dbReference type="NCBI Taxonomy" id="230495"/>
    <lineage>
        <taxon>Bacteria</taxon>
        <taxon>Pseudomonadati</taxon>
        <taxon>Pseudomonadota</taxon>
        <taxon>Gammaproteobacteria</taxon>
        <taxon>Oceanospirillales</taxon>
        <taxon>Saccharospirillaceae</taxon>
        <taxon>Reinekea</taxon>
    </lineage>
</organism>
<dbReference type="EMBL" id="SLZR01000002">
    <property type="protein sequence ID" value="TCS43151.1"/>
    <property type="molecule type" value="Genomic_DNA"/>
</dbReference>
<evidence type="ECO:0000313" key="19">
    <source>
        <dbReference type="Proteomes" id="UP000295793"/>
    </source>
</evidence>
<reference evidence="18 19" key="1">
    <citation type="submission" date="2019-03" db="EMBL/GenBank/DDBJ databases">
        <title>Genomic Encyclopedia of Archaeal and Bacterial Type Strains, Phase II (KMG-II): from individual species to whole genera.</title>
        <authorList>
            <person name="Goeker M."/>
        </authorList>
    </citation>
    <scope>NUCLEOTIDE SEQUENCE [LARGE SCALE GENOMIC DNA]</scope>
    <source>
        <strain evidence="18 19">DSM 15388</strain>
    </source>
</reference>
<feature type="region of interest" description="Disordered" evidence="15">
    <location>
        <begin position="1"/>
        <end position="39"/>
    </location>
</feature>
<comment type="catalytic activity">
    <reaction evidence="1">
        <text>L-histidyl-[protein] + phosphoenolpyruvate = N(pros)-phospho-L-histidyl-[protein] + pyruvate</text>
        <dbReference type="Rhea" id="RHEA:23880"/>
        <dbReference type="Rhea" id="RHEA-COMP:9745"/>
        <dbReference type="Rhea" id="RHEA-COMP:9746"/>
        <dbReference type="ChEBI" id="CHEBI:15361"/>
        <dbReference type="ChEBI" id="CHEBI:29979"/>
        <dbReference type="ChEBI" id="CHEBI:58702"/>
        <dbReference type="ChEBI" id="CHEBI:64837"/>
        <dbReference type="EC" id="2.7.3.9"/>
    </reaction>
</comment>
<dbReference type="Pfam" id="PF00359">
    <property type="entry name" value="PTS_EIIA_2"/>
    <property type="match status" value="1"/>
</dbReference>
<keyword evidence="12" id="KW-0479">Metal-binding</keyword>
<dbReference type="Pfam" id="PF00381">
    <property type="entry name" value="PTS-HPr"/>
    <property type="match status" value="1"/>
</dbReference>
<dbReference type="GO" id="GO:0009401">
    <property type="term" value="P:phosphoenolpyruvate-dependent sugar phosphotransferase system"/>
    <property type="evidence" value="ECO:0007669"/>
    <property type="project" value="UniProtKB-KW"/>
</dbReference>
<dbReference type="InterPro" id="IPR008279">
    <property type="entry name" value="PEP-util_enz_mobile_dom"/>
</dbReference>
<feature type="domain" description="PTS EIIA type-2" evidence="16">
    <location>
        <begin position="44"/>
        <end position="185"/>
    </location>
</feature>
<dbReference type="SUPFAM" id="SSF55594">
    <property type="entry name" value="HPr-like"/>
    <property type="match status" value="1"/>
</dbReference>
<keyword evidence="7" id="KW-0963">Cytoplasm</keyword>
<evidence type="ECO:0000256" key="9">
    <source>
        <dbReference type="ARBA" id="ARBA00022597"/>
    </source>
</evidence>
<keyword evidence="14" id="KW-0460">Magnesium</keyword>
<comment type="subcellular location">
    <subcellularLocation>
        <location evidence="3">Cytoplasm</location>
    </subcellularLocation>
</comment>
<dbReference type="PRINTS" id="PR00107">
    <property type="entry name" value="PHOSPHOCPHPR"/>
</dbReference>